<name>A0ABV5FWC9_9MICC</name>
<reference evidence="2 3" key="1">
    <citation type="submission" date="2024-09" db="EMBL/GenBank/DDBJ databases">
        <authorList>
            <person name="Sun Q."/>
            <person name="Mori K."/>
        </authorList>
    </citation>
    <scope>NUCLEOTIDE SEQUENCE [LARGE SCALE GENOMIC DNA]</scope>
    <source>
        <strain evidence="2 3">CCM 7609</strain>
    </source>
</reference>
<dbReference type="Proteomes" id="UP001589575">
    <property type="component" value="Unassembled WGS sequence"/>
</dbReference>
<feature type="compositionally biased region" description="Pro residues" evidence="1">
    <location>
        <begin position="1"/>
        <end position="12"/>
    </location>
</feature>
<feature type="region of interest" description="Disordered" evidence="1">
    <location>
        <begin position="1"/>
        <end position="124"/>
    </location>
</feature>
<organism evidence="2 3">
    <name type="scientific">Citricoccus parietis</name>
    <dbReference type="NCBI Taxonomy" id="592307"/>
    <lineage>
        <taxon>Bacteria</taxon>
        <taxon>Bacillati</taxon>
        <taxon>Actinomycetota</taxon>
        <taxon>Actinomycetes</taxon>
        <taxon>Micrococcales</taxon>
        <taxon>Micrococcaceae</taxon>
        <taxon>Citricoccus</taxon>
    </lineage>
</organism>
<protein>
    <submittedName>
        <fullName evidence="2">Uncharacterized protein</fullName>
    </submittedName>
</protein>
<evidence type="ECO:0000313" key="2">
    <source>
        <dbReference type="EMBL" id="MFB9070994.1"/>
    </source>
</evidence>
<gene>
    <name evidence="2" type="ORF">ACFFX0_07225</name>
</gene>
<feature type="compositionally biased region" description="Low complexity" evidence="1">
    <location>
        <begin position="112"/>
        <end position="124"/>
    </location>
</feature>
<feature type="compositionally biased region" description="Basic residues" evidence="1">
    <location>
        <begin position="55"/>
        <end position="67"/>
    </location>
</feature>
<evidence type="ECO:0000313" key="3">
    <source>
        <dbReference type="Proteomes" id="UP001589575"/>
    </source>
</evidence>
<dbReference type="EMBL" id="JBHMFI010000001">
    <property type="protein sequence ID" value="MFB9070994.1"/>
    <property type="molecule type" value="Genomic_DNA"/>
</dbReference>
<sequence>MPSPPRPIPPRRPLGRGPGRFRRRRRRARPGRPGSRHPGPRSGAGSGRCGSRWRWAAHRRGRRRRGARPAPRSTVRHLSGTGPPGRVRRGRRPTTGPRPGGPRGPRGNVHLRAATARRTASAGR</sequence>
<proteinExistence type="predicted"/>
<evidence type="ECO:0000256" key="1">
    <source>
        <dbReference type="SAM" id="MobiDB-lite"/>
    </source>
</evidence>
<feature type="compositionally biased region" description="Basic residues" evidence="1">
    <location>
        <begin position="19"/>
        <end position="39"/>
    </location>
</feature>
<keyword evidence="3" id="KW-1185">Reference proteome</keyword>
<accession>A0ABV5FWC9</accession>
<comment type="caution">
    <text evidence="2">The sequence shown here is derived from an EMBL/GenBank/DDBJ whole genome shotgun (WGS) entry which is preliminary data.</text>
</comment>